<gene>
    <name evidence="1" type="ORF">L1987_82433</name>
</gene>
<sequence>MLATSLSIVSNVLFDYERNAELACEGKCRAALERPMYAEAYCKGIHEMHMLGILVLNIKPTNLLLDEHDQVVLGDFGIP</sequence>
<accession>A0ACB8YB72</accession>
<reference evidence="1 2" key="2">
    <citation type="journal article" date="2022" name="Mol. Ecol. Resour.">
        <title>The genomes of chicory, endive, great burdock and yacon provide insights into Asteraceae paleo-polyploidization history and plant inulin production.</title>
        <authorList>
            <person name="Fan W."/>
            <person name="Wang S."/>
            <person name="Wang H."/>
            <person name="Wang A."/>
            <person name="Jiang F."/>
            <person name="Liu H."/>
            <person name="Zhao H."/>
            <person name="Xu D."/>
            <person name="Zhang Y."/>
        </authorList>
    </citation>
    <scope>NUCLEOTIDE SEQUENCE [LARGE SCALE GENOMIC DNA]</scope>
    <source>
        <strain evidence="2">cv. Yunnan</strain>
        <tissue evidence="1">Leaves</tissue>
    </source>
</reference>
<organism evidence="1 2">
    <name type="scientific">Smallanthus sonchifolius</name>
    <dbReference type="NCBI Taxonomy" id="185202"/>
    <lineage>
        <taxon>Eukaryota</taxon>
        <taxon>Viridiplantae</taxon>
        <taxon>Streptophyta</taxon>
        <taxon>Embryophyta</taxon>
        <taxon>Tracheophyta</taxon>
        <taxon>Spermatophyta</taxon>
        <taxon>Magnoliopsida</taxon>
        <taxon>eudicotyledons</taxon>
        <taxon>Gunneridae</taxon>
        <taxon>Pentapetalae</taxon>
        <taxon>asterids</taxon>
        <taxon>campanulids</taxon>
        <taxon>Asterales</taxon>
        <taxon>Asteraceae</taxon>
        <taxon>Asteroideae</taxon>
        <taxon>Heliantheae alliance</taxon>
        <taxon>Millerieae</taxon>
        <taxon>Smallanthus</taxon>
    </lineage>
</organism>
<evidence type="ECO:0000313" key="2">
    <source>
        <dbReference type="Proteomes" id="UP001056120"/>
    </source>
</evidence>
<proteinExistence type="predicted"/>
<dbReference type="EMBL" id="CM042045">
    <property type="protein sequence ID" value="KAI3682447.1"/>
    <property type="molecule type" value="Genomic_DNA"/>
</dbReference>
<reference evidence="2" key="1">
    <citation type="journal article" date="2022" name="Mol. Ecol. Resour.">
        <title>The genomes of chicory, endive, great burdock and yacon provide insights into Asteraceae palaeo-polyploidization history and plant inulin production.</title>
        <authorList>
            <person name="Fan W."/>
            <person name="Wang S."/>
            <person name="Wang H."/>
            <person name="Wang A."/>
            <person name="Jiang F."/>
            <person name="Liu H."/>
            <person name="Zhao H."/>
            <person name="Xu D."/>
            <person name="Zhang Y."/>
        </authorList>
    </citation>
    <scope>NUCLEOTIDE SEQUENCE [LARGE SCALE GENOMIC DNA]</scope>
    <source>
        <strain evidence="2">cv. Yunnan</strain>
    </source>
</reference>
<dbReference type="Proteomes" id="UP001056120">
    <property type="component" value="Linkage Group LG28"/>
</dbReference>
<protein>
    <submittedName>
        <fullName evidence="1">Uncharacterized protein</fullName>
    </submittedName>
</protein>
<keyword evidence="2" id="KW-1185">Reference proteome</keyword>
<evidence type="ECO:0000313" key="1">
    <source>
        <dbReference type="EMBL" id="KAI3682447.1"/>
    </source>
</evidence>
<name>A0ACB8YB72_9ASTR</name>
<comment type="caution">
    <text evidence="1">The sequence shown here is derived from an EMBL/GenBank/DDBJ whole genome shotgun (WGS) entry which is preliminary data.</text>
</comment>